<name>A0ABQ9EFY3_TEGGR</name>
<evidence type="ECO:0000256" key="3">
    <source>
        <dbReference type="ARBA" id="ARBA00022679"/>
    </source>
</evidence>
<dbReference type="Pfam" id="PF13417">
    <property type="entry name" value="GST_N_3"/>
    <property type="match status" value="1"/>
</dbReference>
<comment type="catalytic activity">
    <reaction evidence="5">
        <text>RX + glutathione = an S-substituted glutathione + a halide anion + H(+)</text>
        <dbReference type="Rhea" id="RHEA:16437"/>
        <dbReference type="ChEBI" id="CHEBI:15378"/>
        <dbReference type="ChEBI" id="CHEBI:16042"/>
        <dbReference type="ChEBI" id="CHEBI:17792"/>
        <dbReference type="ChEBI" id="CHEBI:57925"/>
        <dbReference type="ChEBI" id="CHEBI:90779"/>
        <dbReference type="EC" id="2.5.1.18"/>
    </reaction>
</comment>
<dbReference type="InterPro" id="IPR045073">
    <property type="entry name" value="Omega/Tau-like"/>
</dbReference>
<evidence type="ECO:0000256" key="2">
    <source>
        <dbReference type="ARBA" id="ARBA00012452"/>
    </source>
</evidence>
<evidence type="ECO:0000313" key="9">
    <source>
        <dbReference type="Proteomes" id="UP001217089"/>
    </source>
</evidence>
<dbReference type="EC" id="2.5.1.18" evidence="2"/>
<dbReference type="InterPro" id="IPR040079">
    <property type="entry name" value="Glutathione_S-Trfase"/>
</dbReference>
<evidence type="ECO:0000256" key="4">
    <source>
        <dbReference type="ARBA" id="ARBA00023002"/>
    </source>
</evidence>
<dbReference type="PANTHER" id="PTHR43968">
    <property type="match status" value="1"/>
</dbReference>
<evidence type="ECO:0000259" key="6">
    <source>
        <dbReference type="PROSITE" id="PS50404"/>
    </source>
</evidence>
<dbReference type="SFLD" id="SFLDG00358">
    <property type="entry name" value="Main_(cytGST)"/>
    <property type="match status" value="2"/>
</dbReference>
<dbReference type="Pfam" id="PF13409">
    <property type="entry name" value="GST_N_2"/>
    <property type="match status" value="1"/>
</dbReference>
<dbReference type="PROSITE" id="PS50404">
    <property type="entry name" value="GST_NTER"/>
    <property type="match status" value="2"/>
</dbReference>
<evidence type="ECO:0000313" key="8">
    <source>
        <dbReference type="EMBL" id="KAJ8302756.1"/>
    </source>
</evidence>
<dbReference type="InterPro" id="IPR004045">
    <property type="entry name" value="Glutathione_S-Trfase_N"/>
</dbReference>
<dbReference type="InterPro" id="IPR010987">
    <property type="entry name" value="Glutathione-S-Trfase_C-like"/>
</dbReference>
<dbReference type="InterPro" id="IPR036282">
    <property type="entry name" value="Glutathione-S-Trfase_C_sf"/>
</dbReference>
<dbReference type="Gene3D" id="1.20.1050.10">
    <property type="match status" value="1"/>
</dbReference>
<gene>
    <name evidence="8" type="ORF">KUTeg_019152</name>
</gene>
<dbReference type="InterPro" id="IPR036249">
    <property type="entry name" value="Thioredoxin-like_sf"/>
</dbReference>
<reference evidence="8 9" key="1">
    <citation type="submission" date="2022-12" db="EMBL/GenBank/DDBJ databases">
        <title>Chromosome-level genome of Tegillarca granosa.</title>
        <authorList>
            <person name="Kim J."/>
        </authorList>
    </citation>
    <scope>NUCLEOTIDE SEQUENCE [LARGE SCALE GENOMIC DNA]</scope>
    <source>
        <strain evidence="8">Teg-2019</strain>
        <tissue evidence="8">Adductor muscle</tissue>
    </source>
</reference>
<evidence type="ECO:0000256" key="1">
    <source>
        <dbReference type="ARBA" id="ARBA00011067"/>
    </source>
</evidence>
<dbReference type="Proteomes" id="UP001217089">
    <property type="component" value="Unassembled WGS sequence"/>
</dbReference>
<evidence type="ECO:0000259" key="7">
    <source>
        <dbReference type="PROSITE" id="PS50405"/>
    </source>
</evidence>
<feature type="domain" description="GST C-terminal" evidence="7">
    <location>
        <begin position="195"/>
        <end position="338"/>
    </location>
</feature>
<dbReference type="PRINTS" id="PR01625">
    <property type="entry name" value="GSTRNSFRASEO"/>
</dbReference>
<dbReference type="SUPFAM" id="SSF47616">
    <property type="entry name" value="GST C-terminal domain-like"/>
    <property type="match status" value="1"/>
</dbReference>
<keyword evidence="3" id="KW-0808">Transferase</keyword>
<dbReference type="Gene3D" id="3.40.30.10">
    <property type="entry name" value="Glutaredoxin"/>
    <property type="match status" value="2"/>
</dbReference>
<accession>A0ABQ9EFY3</accession>
<comment type="caution">
    <text evidence="8">The sequence shown here is derived from an EMBL/GenBank/DDBJ whole genome shotgun (WGS) entry which is preliminary data.</text>
</comment>
<feature type="domain" description="GST N-terminal" evidence="6">
    <location>
        <begin position="139"/>
        <end position="217"/>
    </location>
</feature>
<dbReference type="InterPro" id="IPR005442">
    <property type="entry name" value="GST_omega"/>
</dbReference>
<proteinExistence type="inferred from homology"/>
<sequence>MYSMRFCPFAERTRLVLAHKKIPHETVNINLKEKPEWFFKKNPLGLVPVLEKDGKVVYESSITCDYLDEVYPNNKLLPTDPYQRALDKIIVELFSKVTKNREDKEALASYREKMKPIEKSLGERGDYFGGSEFPELKKGQLRLYSMRFCPFAQRARLVLAHKGIPYETININLKEKPEWFLKRNPNAAVPVLEQDDLLLYESLIVCDYLDDKYPDKKLNPTDPYTRARDRIITITQYYKILFSKSDCSEFANEYRRHMDAVEKALGEREDFFGGKNVGMVDFMIWPWLERLSVMNNLAGSDLLPVDRFPNMQAWLNRMSQNKAVKETMLDCKLHAAAYNSWREGNPGYDFGLEE</sequence>
<comment type="similarity">
    <text evidence="1">Belongs to the GST superfamily. Omega family.</text>
</comment>
<dbReference type="PANTHER" id="PTHR43968:SF6">
    <property type="entry name" value="GLUTATHIONE S-TRANSFERASE OMEGA"/>
    <property type="match status" value="1"/>
</dbReference>
<dbReference type="EMBL" id="JARBDR010000917">
    <property type="protein sequence ID" value="KAJ8302756.1"/>
    <property type="molecule type" value="Genomic_DNA"/>
</dbReference>
<protein>
    <recommendedName>
        <fullName evidence="2">glutathione transferase</fullName>
        <ecNumber evidence="2">2.5.1.18</ecNumber>
    </recommendedName>
</protein>
<dbReference type="SFLD" id="SFLDG01152">
    <property type="entry name" value="Main.3:_Omega-_and_Tau-like"/>
    <property type="match status" value="1"/>
</dbReference>
<evidence type="ECO:0000256" key="5">
    <source>
        <dbReference type="ARBA" id="ARBA00047960"/>
    </source>
</evidence>
<dbReference type="Pfam" id="PF13410">
    <property type="entry name" value="GST_C_2"/>
    <property type="match status" value="1"/>
</dbReference>
<dbReference type="PROSITE" id="PS50405">
    <property type="entry name" value="GST_CTER"/>
    <property type="match status" value="1"/>
</dbReference>
<dbReference type="InterPro" id="IPR050983">
    <property type="entry name" value="GST_Omega/HSP26"/>
</dbReference>
<keyword evidence="4" id="KW-0560">Oxidoreductase</keyword>
<keyword evidence="9" id="KW-1185">Reference proteome</keyword>
<dbReference type="SFLD" id="SFLDS00019">
    <property type="entry name" value="Glutathione_Transferase_(cytos"/>
    <property type="match status" value="2"/>
</dbReference>
<dbReference type="SUPFAM" id="SSF52833">
    <property type="entry name" value="Thioredoxin-like"/>
    <property type="match status" value="2"/>
</dbReference>
<organism evidence="8 9">
    <name type="scientific">Tegillarca granosa</name>
    <name type="common">Malaysian cockle</name>
    <name type="synonym">Anadara granosa</name>
    <dbReference type="NCBI Taxonomy" id="220873"/>
    <lineage>
        <taxon>Eukaryota</taxon>
        <taxon>Metazoa</taxon>
        <taxon>Spiralia</taxon>
        <taxon>Lophotrochozoa</taxon>
        <taxon>Mollusca</taxon>
        <taxon>Bivalvia</taxon>
        <taxon>Autobranchia</taxon>
        <taxon>Pteriomorphia</taxon>
        <taxon>Arcoida</taxon>
        <taxon>Arcoidea</taxon>
        <taxon>Arcidae</taxon>
        <taxon>Tegillarca</taxon>
    </lineage>
</organism>
<feature type="domain" description="GST N-terminal" evidence="6">
    <location>
        <begin position="1"/>
        <end position="75"/>
    </location>
</feature>